<dbReference type="AlphaFoldDB" id="A0A9W4CY70"/>
<gene>
    <name evidence="1" type="ORF">BGTH12_LOCUS2398</name>
</gene>
<evidence type="ECO:0000313" key="2">
    <source>
        <dbReference type="Proteomes" id="UP000683417"/>
    </source>
</evidence>
<feature type="non-terminal residue" evidence="1">
    <location>
        <position position="1"/>
    </location>
</feature>
<protein>
    <submittedName>
        <fullName evidence="1">BgTH12-06740</fullName>
    </submittedName>
</protein>
<dbReference type="EMBL" id="CAJHIT010000004">
    <property type="protein sequence ID" value="CAD6501040.1"/>
    <property type="molecule type" value="Genomic_DNA"/>
</dbReference>
<proteinExistence type="predicted"/>
<sequence length="57" mass="6391">KTIHRIDQSGDTISLWNIITSRERSGTARRIWNSIEITCVPRAPLKETSTVVPASDI</sequence>
<dbReference type="Proteomes" id="UP000683417">
    <property type="component" value="Unassembled WGS sequence"/>
</dbReference>
<name>A0A9W4CY70_BLUGR</name>
<organism evidence="1 2">
    <name type="scientific">Blumeria graminis f. sp. triticale</name>
    <dbReference type="NCBI Taxonomy" id="1689686"/>
    <lineage>
        <taxon>Eukaryota</taxon>
        <taxon>Fungi</taxon>
        <taxon>Dikarya</taxon>
        <taxon>Ascomycota</taxon>
        <taxon>Pezizomycotina</taxon>
        <taxon>Leotiomycetes</taxon>
        <taxon>Erysiphales</taxon>
        <taxon>Erysiphaceae</taxon>
        <taxon>Blumeria</taxon>
    </lineage>
</organism>
<reference evidence="1" key="1">
    <citation type="submission" date="2020-10" db="EMBL/GenBank/DDBJ databases">
        <authorList>
            <person name="Muller C M."/>
        </authorList>
    </citation>
    <scope>NUCLEOTIDE SEQUENCE</scope>
    <source>
        <strain evidence="1">THUN-12</strain>
    </source>
</reference>
<evidence type="ECO:0000313" key="1">
    <source>
        <dbReference type="EMBL" id="CAD6501040.1"/>
    </source>
</evidence>
<comment type="caution">
    <text evidence="1">The sequence shown here is derived from an EMBL/GenBank/DDBJ whole genome shotgun (WGS) entry which is preliminary data.</text>
</comment>
<accession>A0A9W4CY70</accession>